<feature type="compositionally biased region" description="Polar residues" evidence="1">
    <location>
        <begin position="64"/>
        <end position="102"/>
    </location>
</feature>
<feature type="region of interest" description="Disordered" evidence="1">
    <location>
        <begin position="622"/>
        <end position="646"/>
    </location>
</feature>
<dbReference type="EMBL" id="JABSTU010000011">
    <property type="protein sequence ID" value="KAH8009456.1"/>
    <property type="molecule type" value="Genomic_DNA"/>
</dbReference>
<feature type="compositionally biased region" description="Polar residues" evidence="1">
    <location>
        <begin position="1"/>
        <end position="11"/>
    </location>
</feature>
<dbReference type="AlphaFoldDB" id="A0A9J6D5X8"/>
<feature type="region of interest" description="Disordered" evidence="1">
    <location>
        <begin position="686"/>
        <end position="710"/>
    </location>
</feature>
<feature type="compositionally biased region" description="Low complexity" evidence="1">
    <location>
        <begin position="342"/>
        <end position="356"/>
    </location>
</feature>
<feature type="compositionally biased region" description="Basic and acidic residues" evidence="1">
    <location>
        <begin position="204"/>
        <end position="216"/>
    </location>
</feature>
<feature type="region of interest" description="Disordered" evidence="1">
    <location>
        <begin position="144"/>
        <end position="276"/>
    </location>
</feature>
<evidence type="ECO:0000256" key="1">
    <source>
        <dbReference type="SAM" id="MobiDB-lite"/>
    </source>
</evidence>
<gene>
    <name evidence="2" type="ORF">HPB51_017976</name>
</gene>
<accession>A0A9J6D5X8</accession>
<feature type="region of interest" description="Disordered" evidence="1">
    <location>
        <begin position="411"/>
        <end position="434"/>
    </location>
</feature>
<feature type="region of interest" description="Disordered" evidence="1">
    <location>
        <begin position="1"/>
        <end position="117"/>
    </location>
</feature>
<feature type="compositionally biased region" description="Polar residues" evidence="1">
    <location>
        <begin position="467"/>
        <end position="486"/>
    </location>
</feature>
<reference evidence="2" key="1">
    <citation type="journal article" date="2020" name="Cell">
        <title>Large-Scale Comparative Analyses of Tick Genomes Elucidate Their Genetic Diversity and Vector Capacities.</title>
        <authorList>
            <consortium name="Tick Genome and Microbiome Consortium (TIGMIC)"/>
            <person name="Jia N."/>
            <person name="Wang J."/>
            <person name="Shi W."/>
            <person name="Du L."/>
            <person name="Sun Y."/>
            <person name="Zhan W."/>
            <person name="Jiang J.F."/>
            <person name="Wang Q."/>
            <person name="Zhang B."/>
            <person name="Ji P."/>
            <person name="Bell-Sakyi L."/>
            <person name="Cui X.M."/>
            <person name="Yuan T.T."/>
            <person name="Jiang B.G."/>
            <person name="Yang W.F."/>
            <person name="Lam T.T."/>
            <person name="Chang Q.C."/>
            <person name="Ding S.J."/>
            <person name="Wang X.J."/>
            <person name="Zhu J.G."/>
            <person name="Ruan X.D."/>
            <person name="Zhao L."/>
            <person name="Wei J.T."/>
            <person name="Ye R.Z."/>
            <person name="Que T.C."/>
            <person name="Du C.H."/>
            <person name="Zhou Y.H."/>
            <person name="Cheng J.X."/>
            <person name="Dai P.F."/>
            <person name="Guo W.B."/>
            <person name="Han X.H."/>
            <person name="Huang E.J."/>
            <person name="Li L.F."/>
            <person name="Wei W."/>
            <person name="Gao Y.C."/>
            <person name="Liu J.Z."/>
            <person name="Shao H.Z."/>
            <person name="Wang X."/>
            <person name="Wang C.C."/>
            <person name="Yang T.C."/>
            <person name="Huo Q.B."/>
            <person name="Li W."/>
            <person name="Chen H.Y."/>
            <person name="Chen S.E."/>
            <person name="Zhou L.G."/>
            <person name="Ni X.B."/>
            <person name="Tian J.H."/>
            <person name="Sheng Y."/>
            <person name="Liu T."/>
            <person name="Pan Y.S."/>
            <person name="Xia L.Y."/>
            <person name="Li J."/>
            <person name="Zhao F."/>
            <person name="Cao W.C."/>
        </authorList>
    </citation>
    <scope>NUCLEOTIDE SEQUENCE</scope>
    <source>
        <strain evidence="2">Rmic-2018</strain>
    </source>
</reference>
<feature type="compositionally biased region" description="Basic and acidic residues" evidence="1">
    <location>
        <begin position="227"/>
        <end position="236"/>
    </location>
</feature>
<feature type="compositionally biased region" description="Polar residues" evidence="1">
    <location>
        <begin position="237"/>
        <end position="260"/>
    </location>
</feature>
<dbReference type="Proteomes" id="UP000821866">
    <property type="component" value="Chromosome 9"/>
</dbReference>
<feature type="region of interest" description="Disordered" evidence="1">
    <location>
        <begin position="446"/>
        <end position="509"/>
    </location>
</feature>
<organism evidence="2 3">
    <name type="scientific">Rhipicephalus microplus</name>
    <name type="common">Cattle tick</name>
    <name type="synonym">Boophilus microplus</name>
    <dbReference type="NCBI Taxonomy" id="6941"/>
    <lineage>
        <taxon>Eukaryota</taxon>
        <taxon>Metazoa</taxon>
        <taxon>Ecdysozoa</taxon>
        <taxon>Arthropoda</taxon>
        <taxon>Chelicerata</taxon>
        <taxon>Arachnida</taxon>
        <taxon>Acari</taxon>
        <taxon>Parasitiformes</taxon>
        <taxon>Ixodida</taxon>
        <taxon>Ixodoidea</taxon>
        <taxon>Ixodidae</taxon>
        <taxon>Rhipicephalinae</taxon>
        <taxon>Rhipicephalus</taxon>
        <taxon>Boophilus</taxon>
    </lineage>
</organism>
<feature type="compositionally biased region" description="Basic and acidic residues" evidence="1">
    <location>
        <begin position="687"/>
        <end position="700"/>
    </location>
</feature>
<sequence length="937" mass="101692">MRCSGSRTRAANSGAELSTRRSHLATALGSPRRSASSGLVSGSRTVVQFSNSVSSYSGPGGSVAANTRVSNTSGHSPTPAGTTSTTQRPASATRSFTRQRTSPKVVPLGHGTSGLALDAPTSVQITPISSTMESIFVSRVSRDQRLRGTARSGEGTGVERQLDDSSSKRAPRRSGSQVPLTRRSLSRTTSDREDSRQLQDLVEVDTHDTSSREGRIASRMGLVTLHDSSESKRESQRQPSLTIATHSSFPSSLLSGVDSSRQAHDPRSAASAEKTSSALKTVGIKGAMMSAFQTEFQSWKRGEPLFDESRTSPIVLSATSAADDVAQRQDHGAVAKSREDLSGLSRLPSSGSSTRTAAKSTKIYSQLHAGATTANQKMSPQGAAALEVKSTAQAAIEHQREQLDLVTENTTKDSTNQAEHQDFFEKSTAPAVRDVLDNSSPLSAISEKKMHSKTNVSEPTHIGPSTPGRTCSKSIIEQSSLQTIPSTEPPNVKVSAEAKEETLESPTARDLFEQKPVEPDLKSYSLSTGTHLSVTKRVNTRSRPNEPVHQLLLERVEGSNYQTAVDNTQHSQLLARVVKSDYQTFQATSGREPTQAVVQVPFVTELPLITSQVVRTEHAILNKQNQDEEERESPATGVLTPLPELSHIGSTPKAFDIMGNHSTRLGEAAALFEEPSEVMRIQSGFTDNREMTDSASHAEDQESEPEDASGRRTYALSMQEGTTSARASEALADFQIGPVEYVTEQKEDVIVTINAQPRIDSSLLNYTPDEYILAQIVREVEMKIEANSDYHYAPLPDDVLLIRSSKGIESLGQLRYETYEEELLMRHSEDDLTQKQDRLTAKLSATTIKQLQANIDQGGYAGVLEVYYTSAEKQALQPKVTDLPAEEQTVQIEVIELPAEKETARPKVAEVPFEKPLPGTKVSKLVTQEQTTELKVS</sequence>
<feature type="region of interest" description="Disordered" evidence="1">
    <location>
        <begin position="322"/>
        <end position="359"/>
    </location>
</feature>
<feature type="compositionally biased region" description="Polar residues" evidence="1">
    <location>
        <begin position="33"/>
        <end position="49"/>
    </location>
</feature>
<reference evidence="2" key="2">
    <citation type="submission" date="2021-09" db="EMBL/GenBank/DDBJ databases">
        <authorList>
            <person name="Jia N."/>
            <person name="Wang J."/>
            <person name="Shi W."/>
            <person name="Du L."/>
            <person name="Sun Y."/>
            <person name="Zhan W."/>
            <person name="Jiang J."/>
            <person name="Wang Q."/>
            <person name="Zhang B."/>
            <person name="Ji P."/>
            <person name="Sakyi L.B."/>
            <person name="Cui X."/>
            <person name="Yuan T."/>
            <person name="Jiang B."/>
            <person name="Yang W."/>
            <person name="Lam T.T.-Y."/>
            <person name="Chang Q."/>
            <person name="Ding S."/>
            <person name="Wang X."/>
            <person name="Zhu J."/>
            <person name="Ruan X."/>
            <person name="Zhao L."/>
            <person name="Wei J."/>
            <person name="Que T."/>
            <person name="Du C."/>
            <person name="Cheng J."/>
            <person name="Dai P."/>
            <person name="Han X."/>
            <person name="Huang E."/>
            <person name="Gao Y."/>
            <person name="Liu J."/>
            <person name="Shao H."/>
            <person name="Ye R."/>
            <person name="Li L."/>
            <person name="Wei W."/>
            <person name="Wang X."/>
            <person name="Wang C."/>
            <person name="Huo Q."/>
            <person name="Li W."/>
            <person name="Guo W."/>
            <person name="Chen H."/>
            <person name="Chen S."/>
            <person name="Zhou L."/>
            <person name="Zhou L."/>
            <person name="Ni X."/>
            <person name="Tian J."/>
            <person name="Zhou Y."/>
            <person name="Sheng Y."/>
            <person name="Liu T."/>
            <person name="Pan Y."/>
            <person name="Xia L."/>
            <person name="Li J."/>
            <person name="Zhao F."/>
            <person name="Cao W."/>
        </authorList>
    </citation>
    <scope>NUCLEOTIDE SEQUENCE</scope>
    <source>
        <strain evidence="2">Rmic-2018</strain>
        <tissue evidence="2">Larvae</tissue>
    </source>
</reference>
<comment type="caution">
    <text evidence="2">The sequence shown here is derived from an EMBL/GenBank/DDBJ whole genome shotgun (WGS) entry which is preliminary data.</text>
</comment>
<name>A0A9J6D5X8_RHIMP</name>
<keyword evidence="3" id="KW-1185">Reference proteome</keyword>
<evidence type="ECO:0000313" key="3">
    <source>
        <dbReference type="Proteomes" id="UP000821866"/>
    </source>
</evidence>
<evidence type="ECO:0000313" key="2">
    <source>
        <dbReference type="EMBL" id="KAH8009456.1"/>
    </source>
</evidence>
<proteinExistence type="predicted"/>
<protein>
    <submittedName>
        <fullName evidence="2">Uncharacterized protein</fullName>
    </submittedName>
</protein>
<feature type="compositionally biased region" description="Basic and acidic residues" evidence="1">
    <location>
        <begin position="325"/>
        <end position="341"/>
    </location>
</feature>